<organism evidence="1 2">
    <name type="scientific">Gordonia oryzae</name>
    <dbReference type="NCBI Taxonomy" id="2487349"/>
    <lineage>
        <taxon>Bacteria</taxon>
        <taxon>Bacillati</taxon>
        <taxon>Actinomycetota</taxon>
        <taxon>Actinomycetes</taxon>
        <taxon>Mycobacteriales</taxon>
        <taxon>Gordoniaceae</taxon>
        <taxon>Gordonia</taxon>
    </lineage>
</organism>
<protein>
    <submittedName>
        <fullName evidence="1">Uncharacterized protein</fullName>
    </submittedName>
</protein>
<dbReference type="EMBL" id="RKMH01000008">
    <property type="protein sequence ID" value="RPA59983.1"/>
    <property type="molecule type" value="Genomic_DNA"/>
</dbReference>
<evidence type="ECO:0000313" key="1">
    <source>
        <dbReference type="EMBL" id="RPA59983.1"/>
    </source>
</evidence>
<gene>
    <name evidence="1" type="ORF">EF294_12180</name>
</gene>
<dbReference type="AlphaFoldDB" id="A0A3N4GB23"/>
<comment type="caution">
    <text evidence="1">The sequence shown here is derived from an EMBL/GenBank/DDBJ whole genome shotgun (WGS) entry which is preliminary data.</text>
</comment>
<proteinExistence type="predicted"/>
<accession>A0A3N4GB23</accession>
<keyword evidence="2" id="KW-1185">Reference proteome</keyword>
<evidence type="ECO:0000313" key="2">
    <source>
        <dbReference type="Proteomes" id="UP000267536"/>
    </source>
</evidence>
<dbReference type="Proteomes" id="UP000267536">
    <property type="component" value="Unassembled WGS sequence"/>
</dbReference>
<sequence length="100" mass="10829">MVNDLDMVAATGQVRTSGSGFAGKMLRARRVRARCTQRGLSCRTESVLGIRMPSRPPRWVSGTELTVHRGEHPDTEGPSRDAVVIDSVTTYSDADGISAR</sequence>
<name>A0A3N4GB23_9ACTN</name>
<reference evidence="1 2" key="1">
    <citation type="submission" date="2018-11" db="EMBL/GenBank/DDBJ databases">
        <title>Draft genome sequence of Gordonia sp. RS15-1S isolated from rice stems.</title>
        <authorList>
            <person name="Muangham S."/>
        </authorList>
    </citation>
    <scope>NUCLEOTIDE SEQUENCE [LARGE SCALE GENOMIC DNA]</scope>
    <source>
        <strain evidence="1 2">RS15-1S</strain>
    </source>
</reference>